<dbReference type="GeneID" id="89924600"/>
<name>A0AAV9PHT7_9PEZI</name>
<sequence>MATARATLDAAATTVKSMNSDFTISEPTAPLVSGLSKAQSAAQQAIRDELAKTSPNMSMIQQVSMQWTATPNPFWHDLSSRKEPSLALRCWMAQGKEVEKFDGVWMLRSSADAQRWKWKKLGMALPVETDLVSEEALEEATQTLLPYDPIDIFQLNHDVRSIIFDFVAGDHGVIRPFTRGNAYNLPSCITLPTGAVQAGSRQFRQETLLAVLRTTTLEIHNGPGNKRLQDWLRSLRFDAVKDESNRVRNGNGFNAIHRLSFPYFSRFPHARLPPGTVNSDVELMRRSPALQYVKMQWVSQELQEIDPTTGAWVDKSVSELRDEYRLRGMLDLRDLKRIVFVGPAKLDGWMVEAGWTNGHGALVALKKWFEAEFALRGASVRVVLE</sequence>
<proteinExistence type="predicted"/>
<evidence type="ECO:0000313" key="1">
    <source>
        <dbReference type="EMBL" id="KAK5173131.1"/>
    </source>
</evidence>
<gene>
    <name evidence="1" type="ORF">LTR77_003253</name>
</gene>
<reference evidence="1 2" key="1">
    <citation type="submission" date="2023-08" db="EMBL/GenBank/DDBJ databases">
        <title>Black Yeasts Isolated from many extreme environments.</title>
        <authorList>
            <person name="Coleine C."/>
            <person name="Stajich J.E."/>
            <person name="Selbmann L."/>
        </authorList>
    </citation>
    <scope>NUCLEOTIDE SEQUENCE [LARGE SCALE GENOMIC DNA]</scope>
    <source>
        <strain evidence="1 2">CCFEE 5935</strain>
    </source>
</reference>
<protein>
    <submittedName>
        <fullName evidence="1">Uncharacterized protein</fullName>
    </submittedName>
</protein>
<dbReference type="RefSeq" id="XP_064661849.1">
    <property type="nucleotide sequence ID" value="XM_064800510.1"/>
</dbReference>
<keyword evidence="2" id="KW-1185">Reference proteome</keyword>
<dbReference type="EMBL" id="JAVRRT010000004">
    <property type="protein sequence ID" value="KAK5173131.1"/>
    <property type="molecule type" value="Genomic_DNA"/>
</dbReference>
<evidence type="ECO:0000313" key="2">
    <source>
        <dbReference type="Proteomes" id="UP001337655"/>
    </source>
</evidence>
<dbReference type="Proteomes" id="UP001337655">
    <property type="component" value="Unassembled WGS sequence"/>
</dbReference>
<organism evidence="1 2">
    <name type="scientific">Saxophila tyrrhenica</name>
    <dbReference type="NCBI Taxonomy" id="1690608"/>
    <lineage>
        <taxon>Eukaryota</taxon>
        <taxon>Fungi</taxon>
        <taxon>Dikarya</taxon>
        <taxon>Ascomycota</taxon>
        <taxon>Pezizomycotina</taxon>
        <taxon>Dothideomycetes</taxon>
        <taxon>Dothideomycetidae</taxon>
        <taxon>Mycosphaerellales</taxon>
        <taxon>Extremaceae</taxon>
        <taxon>Saxophila</taxon>
    </lineage>
</organism>
<accession>A0AAV9PHT7</accession>
<comment type="caution">
    <text evidence="1">The sequence shown here is derived from an EMBL/GenBank/DDBJ whole genome shotgun (WGS) entry which is preliminary data.</text>
</comment>
<dbReference type="AlphaFoldDB" id="A0AAV9PHT7"/>